<keyword evidence="2" id="KW-0472">Membrane</keyword>
<dbReference type="KEGG" id="bcv:Bcav_0843"/>
<feature type="transmembrane region" description="Helical" evidence="2">
    <location>
        <begin position="189"/>
        <end position="210"/>
    </location>
</feature>
<feature type="region of interest" description="Disordered" evidence="1">
    <location>
        <begin position="658"/>
        <end position="699"/>
    </location>
</feature>
<dbReference type="AlphaFoldDB" id="C5BZD2"/>
<proteinExistence type="predicted"/>
<evidence type="ECO:0000313" key="6">
    <source>
        <dbReference type="Proteomes" id="UP000007962"/>
    </source>
</evidence>
<dbReference type="HOGENOM" id="CLU_013689_1_0_11"/>
<feature type="region of interest" description="Disordered" evidence="1">
    <location>
        <begin position="598"/>
        <end position="630"/>
    </location>
</feature>
<sequence length="699" mass="71231">MTRRRTTPLTQADAGSPARHRTRLAATACAVVAATVLLAPAALADEPLRLDDRVTDTTSAAVLAGSTADILDAADALAEDTPYDLFVVYVDSFDGMDGGDWADETANLSQLGDDDALLAVAVEDRVYDFSLGASASVTDDQLATIRSEQIEPALADDDWAGAAIAAADGLRDAAGGGSGAASGGGGSNAGWIIVGILVVAAIVVLVVWLVRRSSRQRQQAGPASAPGSLESLSTEELNRRASAGLVAIDDGMRTYEQELGFAEAQFGSAATASFATALADARPKVARAFQLRQELDDSTAEAEPQARAMMAEIITTLEQVQASLQGEAQQFVELREEQRNAPATLDALEGRVTELAGRVPAARETLTNLAVTYPATALASVVANPDQAQRLLDGATEAVTQGRAAVERQDGGAALEQIRVATGATGQAATLLDAVSRAGDDLAQAAPKLEAAIASISADLADADRLATSQGHGVDAQVAEATQAIAAARAASSGGDPLAALTRIANAEAALDASLAPLREQAEVTQRAAAQLEGTLGRLESQVRATNDFVETRRGAVGPEARTRLAEAIRLLTQARTQAATDPGAALATAQQAQEYATSAQSLAQRDVESWERSQQVPQQSSSGGPDLGSMILGGILFGNRGGGGGGGWGGGFTGGGYGGGSSRGGSRRSSGGSFGGSRRSSGGSRRSSGGRRGGGGRF</sequence>
<dbReference type="Pfam" id="PF04536">
    <property type="entry name" value="TPM_phosphatase"/>
    <property type="match status" value="1"/>
</dbReference>
<reference evidence="5 6" key="1">
    <citation type="journal article" date="2009" name="Stand. Genomic Sci.">
        <title>Complete genome sequence of Beutenbergia cavernae type strain (HKI 0122).</title>
        <authorList>
            <person name="Land M."/>
            <person name="Pukall R."/>
            <person name="Abt B."/>
            <person name="Goker M."/>
            <person name="Rohde M."/>
            <person name="Glavina Del Rio T."/>
            <person name="Tice H."/>
            <person name="Copeland A."/>
            <person name="Cheng J.F."/>
            <person name="Lucas S."/>
            <person name="Chen F."/>
            <person name="Nolan M."/>
            <person name="Bruce D."/>
            <person name="Goodwin L."/>
            <person name="Pitluck S."/>
            <person name="Ivanova N."/>
            <person name="Mavromatis K."/>
            <person name="Ovchinnikova G."/>
            <person name="Pati A."/>
            <person name="Chen A."/>
            <person name="Palaniappan K."/>
            <person name="Hauser L."/>
            <person name="Chang Y.J."/>
            <person name="Jefferies C.C."/>
            <person name="Saunders E."/>
            <person name="Brettin T."/>
            <person name="Detter J.C."/>
            <person name="Han C."/>
            <person name="Chain P."/>
            <person name="Bristow J."/>
            <person name="Eisen J.A."/>
            <person name="Markowitz V."/>
            <person name="Hugenholtz P."/>
            <person name="Kyrpides N.C."/>
            <person name="Klenk H.P."/>
            <person name="Lapidus A."/>
        </authorList>
    </citation>
    <scope>NUCLEOTIDE SEQUENCE [LARGE SCALE GENOMIC DNA]</scope>
    <source>
        <strain evidence="6">ATCC BAA-8 / DSM 12333 / NBRC 16432</strain>
    </source>
</reference>
<evidence type="ECO:0000256" key="1">
    <source>
        <dbReference type="SAM" id="MobiDB-lite"/>
    </source>
</evidence>
<protein>
    <recommendedName>
        <fullName evidence="4">TPM domain-containing protein</fullName>
    </recommendedName>
</protein>
<evidence type="ECO:0000313" key="5">
    <source>
        <dbReference type="EMBL" id="ACQ79104.1"/>
    </source>
</evidence>
<feature type="chain" id="PRO_5002949176" description="TPM domain-containing protein" evidence="3">
    <location>
        <begin position="45"/>
        <end position="699"/>
    </location>
</feature>
<gene>
    <name evidence="5" type="ordered locus">Bcav_0843</name>
</gene>
<organism evidence="5 6">
    <name type="scientific">Beutenbergia cavernae (strain ATCC BAA-8 / DSM 12333 / CCUG 43141 / JCM 11478 / NBRC 16432 / NCIMB 13614 / HKI 0122)</name>
    <dbReference type="NCBI Taxonomy" id="471853"/>
    <lineage>
        <taxon>Bacteria</taxon>
        <taxon>Bacillati</taxon>
        <taxon>Actinomycetota</taxon>
        <taxon>Actinomycetes</taxon>
        <taxon>Micrococcales</taxon>
        <taxon>Beutenbergiaceae</taxon>
        <taxon>Beutenbergia</taxon>
    </lineage>
</organism>
<feature type="compositionally biased region" description="Low complexity" evidence="1">
    <location>
        <begin position="668"/>
        <end position="688"/>
    </location>
</feature>
<dbReference type="EMBL" id="CP001618">
    <property type="protein sequence ID" value="ACQ79104.1"/>
    <property type="molecule type" value="Genomic_DNA"/>
</dbReference>
<evidence type="ECO:0000259" key="4">
    <source>
        <dbReference type="Pfam" id="PF04536"/>
    </source>
</evidence>
<dbReference type="InterPro" id="IPR007621">
    <property type="entry name" value="TPM_dom"/>
</dbReference>
<feature type="signal peptide" evidence="3">
    <location>
        <begin position="1"/>
        <end position="44"/>
    </location>
</feature>
<name>C5BZD2_BEUC1</name>
<dbReference type="OrthoDB" id="5105562at2"/>
<keyword evidence="6" id="KW-1185">Reference proteome</keyword>
<dbReference type="eggNOG" id="COG1512">
    <property type="taxonomic scope" value="Bacteria"/>
</dbReference>
<feature type="domain" description="TPM" evidence="4">
    <location>
        <begin position="59"/>
        <end position="172"/>
    </location>
</feature>
<dbReference type="RefSeq" id="WP_012725884.1">
    <property type="nucleotide sequence ID" value="NC_012669.1"/>
</dbReference>
<keyword evidence="2" id="KW-1133">Transmembrane helix</keyword>
<keyword evidence="2" id="KW-0812">Transmembrane</keyword>
<evidence type="ECO:0000256" key="3">
    <source>
        <dbReference type="SAM" id="SignalP"/>
    </source>
</evidence>
<feature type="compositionally biased region" description="Low complexity" evidence="1">
    <location>
        <begin position="614"/>
        <end position="625"/>
    </location>
</feature>
<accession>C5BZD2</accession>
<evidence type="ECO:0000256" key="2">
    <source>
        <dbReference type="SAM" id="Phobius"/>
    </source>
</evidence>
<keyword evidence="3" id="KW-0732">Signal</keyword>
<dbReference type="Proteomes" id="UP000007962">
    <property type="component" value="Chromosome"/>
</dbReference>
<dbReference type="STRING" id="471853.Bcav_0843"/>
<dbReference type="Gene3D" id="3.10.310.50">
    <property type="match status" value="1"/>
</dbReference>